<reference evidence="2 3" key="2">
    <citation type="journal article" date="2011" name="PLoS ONE">
        <title>The Cyst-Dividing Bacterium Ramlibacter tataouinensis TTB310 Genome Reveals a Well-Stocked Toolbox for Adaptation to a Desert Environment.</title>
        <authorList>
            <person name="De Luca G."/>
            <person name="Barakat M."/>
            <person name="Ortet P."/>
            <person name="Fochesato S."/>
            <person name="Jourlin-Castelli C."/>
            <person name="Ansaldi M."/>
            <person name="Py B."/>
            <person name="Fichant G."/>
            <person name="Coutinho P.M."/>
            <person name="Voulhoux R."/>
            <person name="Bastien O."/>
            <person name="Marechal E."/>
            <person name="Henrissat B."/>
            <person name="Quentin Y."/>
            <person name="Noirot P."/>
            <person name="Filloux A."/>
            <person name="Mejean V."/>
            <person name="Dubow M.S."/>
            <person name="Barras F."/>
            <person name="Barbe V."/>
            <person name="Weissenbach J."/>
            <person name="Mihalcescu I."/>
            <person name="Vermeglio A."/>
            <person name="Achouak W."/>
            <person name="Heulin T."/>
        </authorList>
    </citation>
    <scope>NUCLEOTIDE SEQUENCE [LARGE SCALE GENOMIC DNA]</scope>
    <source>
        <strain evidence="3">ATCC BAA-407 / DSM 14655 / LMG 21543 / TTB310</strain>
    </source>
</reference>
<dbReference type="STRING" id="365046.Rta_05290"/>
<dbReference type="HOGENOM" id="CLU_141074_2_0_4"/>
<dbReference type="Gene3D" id="3.40.30.10">
    <property type="entry name" value="Glutaredoxin"/>
    <property type="match status" value="1"/>
</dbReference>
<evidence type="ECO:0000259" key="1">
    <source>
        <dbReference type="Pfam" id="PF00085"/>
    </source>
</evidence>
<evidence type="ECO:0000313" key="2">
    <source>
        <dbReference type="EMBL" id="AEG91605.1"/>
    </source>
</evidence>
<reference evidence="3" key="1">
    <citation type="submission" date="2006-01" db="EMBL/GenBank/DDBJ databases">
        <title>Genome of the cyst-dividing bacterium Ramlibacter tataouinensis.</title>
        <authorList>
            <person name="Barakat M."/>
            <person name="Ortet P."/>
            <person name="De Luca G."/>
            <person name="Jourlin-Castelli C."/>
            <person name="Ansaldi M."/>
            <person name="Py B."/>
            <person name="Fichant G."/>
            <person name="Coutinho P."/>
            <person name="Voulhoux R."/>
            <person name="Bastien O."/>
            <person name="Roy S."/>
            <person name="Marechal E."/>
            <person name="Henrissat B."/>
            <person name="Quentin Y."/>
            <person name="Noirot P."/>
            <person name="Filloux A."/>
            <person name="Mejean V."/>
            <person name="DuBow M."/>
            <person name="Barras F."/>
            <person name="Heulin T."/>
        </authorList>
    </citation>
    <scope>NUCLEOTIDE SEQUENCE [LARGE SCALE GENOMIC DNA]</scope>
    <source>
        <strain evidence="3">ATCC BAA-407 / DSM 14655 / LMG 21543 / TTB310</strain>
    </source>
</reference>
<accession>F5XVM9</accession>
<organism evidence="2 3">
    <name type="scientific">Ramlibacter tataouinensis (strain ATCC BAA-407 / DSM 14655 / LMG 21543 / TTB310)</name>
    <dbReference type="NCBI Taxonomy" id="365046"/>
    <lineage>
        <taxon>Bacteria</taxon>
        <taxon>Pseudomonadati</taxon>
        <taxon>Pseudomonadota</taxon>
        <taxon>Betaproteobacteria</taxon>
        <taxon>Burkholderiales</taxon>
        <taxon>Comamonadaceae</taxon>
        <taxon>Ramlibacter</taxon>
    </lineage>
</organism>
<protein>
    <submittedName>
        <fullName evidence="2">Protein-disulfide reductase (Thioredoxin)-like protein</fullName>
    </submittedName>
</protein>
<dbReference type="Pfam" id="PF00085">
    <property type="entry name" value="Thioredoxin"/>
    <property type="match status" value="1"/>
</dbReference>
<dbReference type="CDD" id="cd02947">
    <property type="entry name" value="TRX_family"/>
    <property type="match status" value="1"/>
</dbReference>
<dbReference type="AlphaFoldDB" id="F5XVM9"/>
<dbReference type="RefSeq" id="WP_013899838.1">
    <property type="nucleotide sequence ID" value="NC_015677.1"/>
</dbReference>
<dbReference type="OrthoDB" id="8521206at2"/>
<name>F5XVM9_RAMTT</name>
<evidence type="ECO:0000313" key="3">
    <source>
        <dbReference type="Proteomes" id="UP000008385"/>
    </source>
</evidence>
<dbReference type="Proteomes" id="UP000008385">
    <property type="component" value="Chromosome"/>
</dbReference>
<dbReference type="InterPro" id="IPR013766">
    <property type="entry name" value="Thioredoxin_domain"/>
</dbReference>
<keyword evidence="3" id="KW-1185">Reference proteome</keyword>
<dbReference type="KEGG" id="rta:Rta_05290"/>
<proteinExistence type="predicted"/>
<dbReference type="SUPFAM" id="SSF52833">
    <property type="entry name" value="Thioredoxin-like"/>
    <property type="match status" value="1"/>
</dbReference>
<dbReference type="eggNOG" id="COG0526">
    <property type="taxonomic scope" value="Bacteria"/>
</dbReference>
<dbReference type="InterPro" id="IPR036249">
    <property type="entry name" value="Thioredoxin-like_sf"/>
</dbReference>
<gene>
    <name evidence="2" type="ordered locus">Rta_05290</name>
</gene>
<sequence length="126" mass="13528">MQSTRALAAPPPTDWQVICLCAQWCGTCREWRGAFEQAAAARPGMRFAWVDIEDEADALGDVDVETFPTLLVAQAGQARFFGPVLPSAAQVERLLASLQADAASGRPQPEAQALLQRLNDGVLPPP</sequence>
<dbReference type="PATRIC" id="fig|365046.3.peg.542"/>
<dbReference type="EMBL" id="CP000245">
    <property type="protein sequence ID" value="AEG91605.1"/>
    <property type="molecule type" value="Genomic_DNA"/>
</dbReference>
<feature type="domain" description="Thioredoxin" evidence="1">
    <location>
        <begin position="17"/>
        <end position="78"/>
    </location>
</feature>